<keyword evidence="13" id="KW-0479">Metal-binding</keyword>
<evidence type="ECO:0000256" key="1">
    <source>
        <dbReference type="ARBA" id="ARBA00004651"/>
    </source>
</evidence>
<name>A0A5M8A270_9BURK</name>
<evidence type="ECO:0000256" key="10">
    <source>
        <dbReference type="ARBA" id="ARBA00023303"/>
    </source>
</evidence>
<keyword evidence="15" id="KW-1185">Reference proteome</keyword>
<comment type="function">
    <text evidence="13">Fluoride-specific ion channel. Important for reducing fluoride concentration in the cell, thus reducing its toxicity.</text>
</comment>
<dbReference type="RefSeq" id="WP_150084647.1">
    <property type="nucleotide sequence ID" value="NZ_VWRN01000063.1"/>
</dbReference>
<evidence type="ECO:0000256" key="6">
    <source>
        <dbReference type="ARBA" id="ARBA00022989"/>
    </source>
</evidence>
<sequence length="126" mass="13121">MSPLGFVAVGVGAAMGAWLRWLFSLLWNAANPALPYGTLAANLLGGFLIGVAVGFFDTHASLPPAWRLLVITGFLGGLTTFSTFSSELTANLLAGDYGAAALHVLLHLGGSLLLTLFGLWSYRALA</sequence>
<evidence type="ECO:0000313" key="15">
    <source>
        <dbReference type="Proteomes" id="UP000324324"/>
    </source>
</evidence>
<keyword evidence="3 13" id="KW-1003">Cell membrane</keyword>
<gene>
    <name evidence="13 14" type="primary">crcB</name>
    <name evidence="13" type="synonym">fluC</name>
    <name evidence="14" type="ORF">F1599_22630</name>
</gene>
<comment type="similarity">
    <text evidence="11 13">Belongs to the fluoride channel Fluc/FEX (TC 1.A.43) family.</text>
</comment>
<evidence type="ECO:0000256" key="2">
    <source>
        <dbReference type="ARBA" id="ARBA00022448"/>
    </source>
</evidence>
<dbReference type="GO" id="GO:0062054">
    <property type="term" value="F:fluoride channel activity"/>
    <property type="evidence" value="ECO:0007669"/>
    <property type="project" value="UniProtKB-UniRule"/>
</dbReference>
<feature type="binding site" evidence="13">
    <location>
        <position position="76"/>
    </location>
    <ligand>
        <name>Na(+)</name>
        <dbReference type="ChEBI" id="CHEBI:29101"/>
        <note>structural</note>
    </ligand>
</feature>
<feature type="transmembrane region" description="Helical" evidence="13">
    <location>
        <begin position="68"/>
        <end position="85"/>
    </location>
</feature>
<keyword evidence="2 13" id="KW-0813">Transport</keyword>
<dbReference type="NCBIfam" id="TIGR00494">
    <property type="entry name" value="crcB"/>
    <property type="match status" value="1"/>
</dbReference>
<dbReference type="PANTHER" id="PTHR28259:SF1">
    <property type="entry name" value="FLUORIDE EXPORT PROTEIN 1-RELATED"/>
    <property type="match status" value="1"/>
</dbReference>
<feature type="transmembrane region" description="Helical" evidence="13">
    <location>
        <begin position="7"/>
        <end position="27"/>
    </location>
</feature>
<dbReference type="EMBL" id="VWRN01000063">
    <property type="protein sequence ID" value="KAA6117797.1"/>
    <property type="molecule type" value="Genomic_DNA"/>
</dbReference>
<evidence type="ECO:0000256" key="4">
    <source>
        <dbReference type="ARBA" id="ARBA00022519"/>
    </source>
</evidence>
<reference evidence="14 15" key="1">
    <citation type="submission" date="2019-09" db="EMBL/GenBank/DDBJ databases">
        <title>Isolation of a novel species in the genus Cupriavidus from patients with sepsis using whole genome sequencing.</title>
        <authorList>
            <person name="Kweon O.J."/>
            <person name="Lee M.-K."/>
        </authorList>
    </citation>
    <scope>NUCLEOTIDE SEQUENCE [LARGE SCALE GENOMIC DNA]</scope>
    <source>
        <strain evidence="14 15">MKL-01</strain>
    </source>
</reference>
<comment type="caution">
    <text evidence="14">The sequence shown here is derived from an EMBL/GenBank/DDBJ whole genome shotgun (WGS) entry which is preliminary data.</text>
</comment>
<dbReference type="PANTHER" id="PTHR28259">
    <property type="entry name" value="FLUORIDE EXPORT PROTEIN 1-RELATED"/>
    <property type="match status" value="1"/>
</dbReference>
<evidence type="ECO:0000256" key="5">
    <source>
        <dbReference type="ARBA" id="ARBA00022692"/>
    </source>
</evidence>
<proteinExistence type="inferred from homology"/>
<dbReference type="HAMAP" id="MF_00454">
    <property type="entry name" value="FluC"/>
    <property type="match status" value="1"/>
</dbReference>
<dbReference type="GO" id="GO:0005886">
    <property type="term" value="C:plasma membrane"/>
    <property type="evidence" value="ECO:0007669"/>
    <property type="project" value="UniProtKB-SubCell"/>
</dbReference>
<feature type="binding site" evidence="13">
    <location>
        <position position="79"/>
    </location>
    <ligand>
        <name>Na(+)</name>
        <dbReference type="ChEBI" id="CHEBI:29101"/>
        <note>structural</note>
    </ligand>
</feature>
<protein>
    <recommendedName>
        <fullName evidence="13">Fluoride-specific ion channel FluC</fullName>
    </recommendedName>
</protein>
<evidence type="ECO:0000256" key="11">
    <source>
        <dbReference type="ARBA" id="ARBA00035120"/>
    </source>
</evidence>
<accession>A0A5M8A270</accession>
<comment type="catalytic activity">
    <reaction evidence="12">
        <text>fluoride(in) = fluoride(out)</text>
        <dbReference type="Rhea" id="RHEA:76159"/>
        <dbReference type="ChEBI" id="CHEBI:17051"/>
    </reaction>
    <physiologicalReaction direction="left-to-right" evidence="12">
        <dbReference type="Rhea" id="RHEA:76160"/>
    </physiologicalReaction>
</comment>
<keyword evidence="4" id="KW-0997">Cell inner membrane</keyword>
<dbReference type="GO" id="GO:0140114">
    <property type="term" value="P:cellular detoxification of fluoride"/>
    <property type="evidence" value="ECO:0007669"/>
    <property type="project" value="UniProtKB-UniRule"/>
</dbReference>
<keyword evidence="10 13" id="KW-0407">Ion channel</keyword>
<organism evidence="14 15">
    <name type="scientific">Cupriavidus cauae</name>
    <dbReference type="NCBI Taxonomy" id="2608999"/>
    <lineage>
        <taxon>Bacteria</taxon>
        <taxon>Pseudomonadati</taxon>
        <taxon>Pseudomonadota</taxon>
        <taxon>Betaproteobacteria</taxon>
        <taxon>Burkholderiales</taxon>
        <taxon>Burkholderiaceae</taxon>
        <taxon>Cupriavidus</taxon>
    </lineage>
</organism>
<evidence type="ECO:0000256" key="7">
    <source>
        <dbReference type="ARBA" id="ARBA00023053"/>
    </source>
</evidence>
<dbReference type="Proteomes" id="UP000324324">
    <property type="component" value="Unassembled WGS sequence"/>
</dbReference>
<comment type="subcellular location">
    <subcellularLocation>
        <location evidence="1 13">Cell membrane</location>
        <topology evidence="1 13">Multi-pass membrane protein</topology>
    </subcellularLocation>
</comment>
<dbReference type="GO" id="GO:0046872">
    <property type="term" value="F:metal ion binding"/>
    <property type="evidence" value="ECO:0007669"/>
    <property type="project" value="UniProtKB-KW"/>
</dbReference>
<keyword evidence="5 13" id="KW-0812">Transmembrane</keyword>
<keyword evidence="8 13" id="KW-0406">Ion transport</keyword>
<dbReference type="AlphaFoldDB" id="A0A5M8A270"/>
<evidence type="ECO:0000256" key="13">
    <source>
        <dbReference type="HAMAP-Rule" id="MF_00454"/>
    </source>
</evidence>
<evidence type="ECO:0000313" key="14">
    <source>
        <dbReference type="EMBL" id="KAA6117797.1"/>
    </source>
</evidence>
<feature type="transmembrane region" description="Helical" evidence="13">
    <location>
        <begin position="33"/>
        <end position="56"/>
    </location>
</feature>
<feature type="transmembrane region" description="Helical" evidence="13">
    <location>
        <begin position="97"/>
        <end position="120"/>
    </location>
</feature>
<evidence type="ECO:0000256" key="12">
    <source>
        <dbReference type="ARBA" id="ARBA00035585"/>
    </source>
</evidence>
<dbReference type="NCBIfam" id="NF010792">
    <property type="entry name" value="PRK14196.1"/>
    <property type="match status" value="1"/>
</dbReference>
<keyword evidence="9 13" id="KW-0472">Membrane</keyword>
<evidence type="ECO:0000256" key="8">
    <source>
        <dbReference type="ARBA" id="ARBA00023065"/>
    </source>
</evidence>
<keyword evidence="7 13" id="KW-0915">Sodium</keyword>
<evidence type="ECO:0000256" key="9">
    <source>
        <dbReference type="ARBA" id="ARBA00023136"/>
    </source>
</evidence>
<evidence type="ECO:0000256" key="3">
    <source>
        <dbReference type="ARBA" id="ARBA00022475"/>
    </source>
</evidence>
<comment type="activity regulation">
    <text evidence="13">Na(+) is not transported, but it plays an essential structural role and its presence is essential for fluoride channel function.</text>
</comment>
<dbReference type="InterPro" id="IPR003691">
    <property type="entry name" value="FluC"/>
</dbReference>
<keyword evidence="6 13" id="KW-1133">Transmembrane helix</keyword>
<dbReference type="Pfam" id="PF02537">
    <property type="entry name" value="CRCB"/>
    <property type="match status" value="1"/>
</dbReference>